<evidence type="ECO:0000256" key="2">
    <source>
        <dbReference type="ARBA" id="ARBA00022658"/>
    </source>
</evidence>
<keyword evidence="5" id="KW-1185">Reference proteome</keyword>
<dbReference type="Proteomes" id="UP000835052">
    <property type="component" value="Unassembled WGS sequence"/>
</dbReference>
<comment type="caution">
    <text evidence="4">The sequence shown here is derived from an EMBL/GenBank/DDBJ whole genome shotgun (WGS) entry which is preliminary data.</text>
</comment>
<evidence type="ECO:0000256" key="1">
    <source>
        <dbReference type="ARBA" id="ARBA00022448"/>
    </source>
</evidence>
<keyword evidence="3" id="KW-0653">Protein transport</keyword>
<reference evidence="4" key="1">
    <citation type="submission" date="2020-10" db="EMBL/GenBank/DDBJ databases">
        <authorList>
            <person name="Kikuchi T."/>
        </authorList>
    </citation>
    <scope>NUCLEOTIDE SEQUENCE</scope>
    <source>
        <strain evidence="4">NKZ352</strain>
    </source>
</reference>
<dbReference type="EMBL" id="CAJGYM010000023">
    <property type="protein sequence ID" value="CAD6191726.1"/>
    <property type="molecule type" value="Genomic_DNA"/>
</dbReference>
<dbReference type="FunFam" id="2.170.150.10:FF:000005">
    <property type="entry name" value="Guanine nucleotide exchange factor MSS4"/>
    <property type="match status" value="1"/>
</dbReference>
<keyword evidence="2" id="KW-0344">Guanine-nucleotide releasing factor</keyword>
<proteinExistence type="predicted"/>
<organism evidence="4 5">
    <name type="scientific">Caenorhabditis auriculariae</name>
    <dbReference type="NCBI Taxonomy" id="2777116"/>
    <lineage>
        <taxon>Eukaryota</taxon>
        <taxon>Metazoa</taxon>
        <taxon>Ecdysozoa</taxon>
        <taxon>Nematoda</taxon>
        <taxon>Chromadorea</taxon>
        <taxon>Rhabditida</taxon>
        <taxon>Rhabditina</taxon>
        <taxon>Rhabditomorpha</taxon>
        <taxon>Rhabditoidea</taxon>
        <taxon>Rhabditidae</taxon>
        <taxon>Peloderinae</taxon>
        <taxon>Caenorhabditis</taxon>
    </lineage>
</organism>
<dbReference type="GO" id="GO:0007264">
    <property type="term" value="P:small GTPase-mediated signal transduction"/>
    <property type="evidence" value="ECO:0007669"/>
    <property type="project" value="InterPro"/>
</dbReference>
<accession>A0A8S1H5Z8</accession>
<dbReference type="InterPro" id="IPR007515">
    <property type="entry name" value="Mss4"/>
</dbReference>
<sequence>MAEMKREAIIDVIRDSFNILLRCERNPWKIMQMFTINPTRATKIVNGKCEKVDEDEILNEDDKNLNKIVCRRCSSVIFPADAVMFVKEQPYDLSIMTHQGKGNPPKERISWWWYTEDDMVFDTVGWQTINKKKVLMCGDCELGPIGYRSEDNRRFWVAVERVKYAE</sequence>
<evidence type="ECO:0000256" key="3">
    <source>
        <dbReference type="ARBA" id="ARBA00022927"/>
    </source>
</evidence>
<evidence type="ECO:0008006" key="6">
    <source>
        <dbReference type="Google" id="ProtNLM"/>
    </source>
</evidence>
<protein>
    <recommendedName>
        <fullName evidence="6">Mss4 protein</fullName>
    </recommendedName>
</protein>
<dbReference type="Pfam" id="PF04421">
    <property type="entry name" value="Mss4"/>
    <property type="match status" value="1"/>
</dbReference>
<dbReference type="PROSITE" id="PS51796">
    <property type="entry name" value="MSS4"/>
    <property type="match status" value="1"/>
</dbReference>
<keyword evidence="1" id="KW-0813">Transport</keyword>
<dbReference type="AlphaFoldDB" id="A0A8S1H5Z8"/>
<dbReference type="GO" id="GO:0008270">
    <property type="term" value="F:zinc ion binding"/>
    <property type="evidence" value="ECO:0007669"/>
    <property type="project" value="TreeGrafter"/>
</dbReference>
<name>A0A8S1H5Z8_9PELO</name>
<dbReference type="GO" id="GO:0005085">
    <property type="term" value="F:guanyl-nucleotide exchange factor activity"/>
    <property type="evidence" value="ECO:0007669"/>
    <property type="project" value="UniProtKB-KW"/>
</dbReference>
<dbReference type="PANTHER" id="PTHR13276:SF3">
    <property type="entry name" value="MSS4-LIKE PROTEIN"/>
    <property type="match status" value="1"/>
</dbReference>
<dbReference type="GO" id="GO:0006892">
    <property type="term" value="P:post-Golgi vesicle-mediated transport"/>
    <property type="evidence" value="ECO:0007669"/>
    <property type="project" value="TreeGrafter"/>
</dbReference>
<dbReference type="InterPro" id="IPR011057">
    <property type="entry name" value="Mss4-like_sf"/>
</dbReference>
<dbReference type="GO" id="GO:0016020">
    <property type="term" value="C:membrane"/>
    <property type="evidence" value="ECO:0007669"/>
    <property type="project" value="TreeGrafter"/>
</dbReference>
<evidence type="ECO:0000313" key="4">
    <source>
        <dbReference type="EMBL" id="CAD6191726.1"/>
    </source>
</evidence>
<evidence type="ECO:0000313" key="5">
    <source>
        <dbReference type="Proteomes" id="UP000835052"/>
    </source>
</evidence>
<dbReference type="OrthoDB" id="30840at2759"/>
<dbReference type="GO" id="GO:0015031">
    <property type="term" value="P:protein transport"/>
    <property type="evidence" value="ECO:0007669"/>
    <property type="project" value="UniProtKB-KW"/>
</dbReference>
<dbReference type="PANTHER" id="PTHR13276">
    <property type="entry name" value="GUANINE NUCLEOTIDE EXCHANGE FACTOR MSS4"/>
    <property type="match status" value="1"/>
</dbReference>
<dbReference type="GO" id="GO:0005829">
    <property type="term" value="C:cytosol"/>
    <property type="evidence" value="ECO:0007669"/>
    <property type="project" value="TreeGrafter"/>
</dbReference>
<gene>
    <name evidence="4" type="ORF">CAUJ_LOCUS7645</name>
</gene>
<dbReference type="SUPFAM" id="SSF51316">
    <property type="entry name" value="Mss4-like"/>
    <property type="match status" value="1"/>
</dbReference>
<dbReference type="InterPro" id="IPR011323">
    <property type="entry name" value="Mss4/transl-control_tumour"/>
</dbReference>
<dbReference type="Gene3D" id="2.170.150.10">
    <property type="entry name" value="Metal Binding Protein, Guanine Nucleotide Exchange Factor, Chain A"/>
    <property type="match status" value="1"/>
</dbReference>